<evidence type="ECO:0000313" key="1">
    <source>
        <dbReference type="EMBL" id="MFM9327204.1"/>
    </source>
</evidence>
<proteinExistence type="predicted"/>
<keyword evidence="2" id="KW-1185">Reference proteome</keyword>
<dbReference type="EMBL" id="JBJURJ010000002">
    <property type="protein sequence ID" value="MFM9327204.1"/>
    <property type="molecule type" value="Genomic_DNA"/>
</dbReference>
<organism evidence="1 2">
    <name type="scientific">Paenibacillus mesotrionivorans</name>
    <dbReference type="NCBI Taxonomy" id="3160968"/>
    <lineage>
        <taxon>Bacteria</taxon>
        <taxon>Bacillati</taxon>
        <taxon>Bacillota</taxon>
        <taxon>Bacilli</taxon>
        <taxon>Bacillales</taxon>
        <taxon>Paenibacillaceae</taxon>
        <taxon>Paenibacillus</taxon>
    </lineage>
</organism>
<protein>
    <submittedName>
        <fullName evidence="1">DUF6760 family protein</fullName>
    </submittedName>
</protein>
<gene>
    <name evidence="1" type="ORF">ACI1P1_02725</name>
</gene>
<sequence length="61" mass="7514">MAGYPLDRLYEEVAFLTYYLHWDYRTVLNLEHAERERWCKEISRINQKLNGEEDQRGFFEA</sequence>
<reference evidence="1" key="1">
    <citation type="submission" date="2024-12" db="EMBL/GenBank/DDBJ databases">
        <authorList>
            <person name="Wu N."/>
        </authorList>
    </citation>
    <scope>NUCLEOTIDE SEQUENCE</scope>
    <source>
        <strain evidence="1">P15</strain>
    </source>
</reference>
<accession>A0ACC7NT36</accession>
<dbReference type="Proteomes" id="UP001631969">
    <property type="component" value="Unassembled WGS sequence"/>
</dbReference>
<evidence type="ECO:0000313" key="2">
    <source>
        <dbReference type="Proteomes" id="UP001631969"/>
    </source>
</evidence>
<name>A0ACC7NT36_9BACL</name>
<comment type="caution">
    <text evidence="1">The sequence shown here is derived from an EMBL/GenBank/DDBJ whole genome shotgun (WGS) entry which is preliminary data.</text>
</comment>